<dbReference type="GO" id="GO:0003993">
    <property type="term" value="F:acid phosphatase activity"/>
    <property type="evidence" value="ECO:0007669"/>
    <property type="project" value="UniProtKB-EC"/>
</dbReference>
<dbReference type="Pfam" id="PF00328">
    <property type="entry name" value="His_Phos_2"/>
    <property type="match status" value="2"/>
</dbReference>
<gene>
    <name evidence="3" type="ORF">HW555_013613</name>
</gene>
<dbReference type="Proteomes" id="UP000648187">
    <property type="component" value="Unassembled WGS sequence"/>
</dbReference>
<evidence type="ECO:0000313" key="4">
    <source>
        <dbReference type="Proteomes" id="UP000648187"/>
    </source>
</evidence>
<evidence type="ECO:0008006" key="5">
    <source>
        <dbReference type="Google" id="ProtNLM"/>
    </source>
</evidence>
<dbReference type="PANTHER" id="PTHR11567:SF135">
    <property type="entry name" value="GLUCOSE-1-PHOSPHATASE"/>
    <property type="match status" value="1"/>
</dbReference>
<dbReference type="CDD" id="cd07061">
    <property type="entry name" value="HP_HAP_like"/>
    <property type="match status" value="2"/>
</dbReference>
<dbReference type="SUPFAM" id="SSF53254">
    <property type="entry name" value="Phosphoglycerate mutase-like"/>
    <property type="match status" value="2"/>
</dbReference>
<proteinExistence type="inferred from homology"/>
<sequence>MIVKKCIVKLKKMAARVIVFLCVIVASKGIDINSLKLEQVVMIGRHNVRTPLTDGLEIYSSKQWPKWNDTAGMLTTKGLRFESYIAEYISEWLASEEFFEGCPQKDDVLIYANTKSRTLESARVFAETVFNNCNISVQHYKNLSVFDPLFLPILHNKTEAFRNQVAQEMQKKLSEMNLTASYAELGRILNIEEADICKKLYMCDLNSQQSEIVLEEGEEPNVNGPLYIGNAVVDSFIMNYYEGRPMNDVAWGQIETDHQWNLLAKIITENQNIRFNLQNGAKDIASPLIKYVFKIFKFEIPKFALFVGHDSNLNSVLTALEFRPFERKHQFEPYPIGGKIVFQKFSDKLGQYLKVEYVYPTTKQLRNCEKLSLQNPPQRIILELKGCPISPTGYCPWMSMLVLEGYCERRFKLEQVLILSRHNVRTPLSKNLAEFTPKKWPKWKEKSGYLTAKGVILEGYMGEYFTAWLQKEELLNKDCPSEDNFFVYANTAQRTLASAQAFVSKGFPDCNVTIHHTSESKDPIFNPVIHNNSAIFKLEASEQMRILLKSLNLNNSYEDLEDILDYKQSNYCMNEKKCDFTKDMNKIFVNVGFKPNLEGPLKISKSVIDSFIMENYEGFPTKSVAWGLLTNNKEWDLVLDLSKGYHSVIFNTSLVAKDVARPLLKYISHIMFEKQYKIALLMGHDANIYTVLKSLDIKPFILKNQHEMTPAGGKIVFQKILDENTGCFYLKLDYVYQCTDQMREGKKLSLDNPPEFTPLQLEGCQLEENGFCLWDNFVNLFYGVIDDN</sequence>
<keyword evidence="4" id="KW-1185">Reference proteome</keyword>
<dbReference type="GO" id="GO:0050308">
    <property type="term" value="F:sugar-phosphatase activity"/>
    <property type="evidence" value="ECO:0007669"/>
    <property type="project" value="TreeGrafter"/>
</dbReference>
<protein>
    <recommendedName>
        <fullName evidence="5">Glucose-1-phosphatase</fullName>
    </recommendedName>
</protein>
<dbReference type="InterPro" id="IPR029033">
    <property type="entry name" value="His_PPase_superfam"/>
</dbReference>
<dbReference type="InterPro" id="IPR050645">
    <property type="entry name" value="Histidine_acid_phosphatase"/>
</dbReference>
<reference evidence="3" key="1">
    <citation type="submission" date="2020-08" db="EMBL/GenBank/DDBJ databases">
        <title>Spodoptera exigua strain:BAW_Kor-Di-RS1 Genome sequencing and assembly.</title>
        <authorList>
            <person name="Kim J."/>
            <person name="Nam H.Y."/>
            <person name="Kwon M."/>
            <person name="Choi J.H."/>
            <person name="Cho S.R."/>
            <person name="Kim G.-H."/>
        </authorList>
    </citation>
    <scope>NUCLEOTIDE SEQUENCE</scope>
    <source>
        <strain evidence="3">BAW_Kor-Di-RS1</strain>
        <tissue evidence="3">Whole-body</tissue>
    </source>
</reference>
<dbReference type="PROSITE" id="PS00778">
    <property type="entry name" value="HIS_ACID_PHOSPHAT_2"/>
    <property type="match status" value="2"/>
</dbReference>
<evidence type="ECO:0000313" key="3">
    <source>
        <dbReference type="EMBL" id="KAF9405779.1"/>
    </source>
</evidence>
<dbReference type="InterPro" id="IPR033379">
    <property type="entry name" value="Acid_Pase_AS"/>
</dbReference>
<name>A0A835G335_SPOEX</name>
<evidence type="ECO:0000256" key="1">
    <source>
        <dbReference type="ARBA" id="ARBA00000032"/>
    </source>
</evidence>
<evidence type="ECO:0000256" key="2">
    <source>
        <dbReference type="ARBA" id="ARBA00005375"/>
    </source>
</evidence>
<organism evidence="3 4">
    <name type="scientific">Spodoptera exigua</name>
    <name type="common">Beet armyworm</name>
    <name type="synonym">Noctua fulgens</name>
    <dbReference type="NCBI Taxonomy" id="7107"/>
    <lineage>
        <taxon>Eukaryota</taxon>
        <taxon>Metazoa</taxon>
        <taxon>Ecdysozoa</taxon>
        <taxon>Arthropoda</taxon>
        <taxon>Hexapoda</taxon>
        <taxon>Insecta</taxon>
        <taxon>Pterygota</taxon>
        <taxon>Neoptera</taxon>
        <taxon>Endopterygota</taxon>
        <taxon>Lepidoptera</taxon>
        <taxon>Glossata</taxon>
        <taxon>Ditrysia</taxon>
        <taxon>Noctuoidea</taxon>
        <taxon>Noctuidae</taxon>
        <taxon>Amphipyrinae</taxon>
        <taxon>Spodoptera</taxon>
    </lineage>
</organism>
<dbReference type="InterPro" id="IPR000560">
    <property type="entry name" value="His_Pase_clade-2"/>
</dbReference>
<dbReference type="AlphaFoldDB" id="A0A835G335"/>
<comment type="catalytic activity">
    <reaction evidence="1">
        <text>a phosphate monoester + H2O = an alcohol + phosphate</text>
        <dbReference type="Rhea" id="RHEA:15017"/>
        <dbReference type="ChEBI" id="CHEBI:15377"/>
        <dbReference type="ChEBI" id="CHEBI:30879"/>
        <dbReference type="ChEBI" id="CHEBI:43474"/>
        <dbReference type="ChEBI" id="CHEBI:67140"/>
        <dbReference type="EC" id="3.1.3.2"/>
    </reaction>
</comment>
<comment type="similarity">
    <text evidence="2">Belongs to the histidine acid phosphatase family.</text>
</comment>
<dbReference type="EMBL" id="JACKWZ010000683">
    <property type="protein sequence ID" value="KAF9405779.1"/>
    <property type="molecule type" value="Genomic_DNA"/>
</dbReference>
<dbReference type="Gene3D" id="3.40.50.1240">
    <property type="entry name" value="Phosphoglycerate mutase-like"/>
    <property type="match status" value="4"/>
</dbReference>
<accession>A0A835G335</accession>
<dbReference type="PANTHER" id="PTHR11567">
    <property type="entry name" value="ACID PHOSPHATASE-RELATED"/>
    <property type="match status" value="1"/>
</dbReference>
<dbReference type="PROSITE" id="PS00616">
    <property type="entry name" value="HIS_ACID_PHOSPHAT_1"/>
    <property type="match status" value="2"/>
</dbReference>
<comment type="caution">
    <text evidence="3">The sequence shown here is derived from an EMBL/GenBank/DDBJ whole genome shotgun (WGS) entry which is preliminary data.</text>
</comment>